<dbReference type="PANTHER" id="PTHR42788">
    <property type="entry name" value="TAURINE IMPORT ATP-BINDING PROTEIN-RELATED"/>
    <property type="match status" value="1"/>
</dbReference>
<evidence type="ECO:0000256" key="6">
    <source>
        <dbReference type="ARBA" id="ARBA00022840"/>
    </source>
</evidence>
<keyword evidence="5" id="KW-0547">Nucleotide-binding</keyword>
<dbReference type="Proteomes" id="UP000596387">
    <property type="component" value="Plasmid p-SCP3"/>
</dbReference>
<dbReference type="GO" id="GO:0005524">
    <property type="term" value="F:ATP binding"/>
    <property type="evidence" value="ECO:0007669"/>
    <property type="project" value="UniProtKB-KW"/>
</dbReference>
<dbReference type="InterPro" id="IPR005890">
    <property type="entry name" value="NO3_transporter_ATP-bd-like"/>
</dbReference>
<evidence type="ECO:0000256" key="7">
    <source>
        <dbReference type="ARBA" id="ARBA00023136"/>
    </source>
</evidence>
<dbReference type="Pfam" id="PF00005">
    <property type="entry name" value="ABC_tran"/>
    <property type="match status" value="2"/>
</dbReference>
<dbReference type="InterPro" id="IPR003439">
    <property type="entry name" value="ABC_transporter-like_ATP-bd"/>
</dbReference>
<dbReference type="NCBIfam" id="TIGR01184">
    <property type="entry name" value="ntrCD"/>
    <property type="match status" value="1"/>
</dbReference>
<dbReference type="InterPro" id="IPR027417">
    <property type="entry name" value="P-loop_NTPase"/>
</dbReference>
<proteinExistence type="inferred from homology"/>
<dbReference type="InterPro" id="IPR003593">
    <property type="entry name" value="AAA+_ATPase"/>
</dbReference>
<evidence type="ECO:0000256" key="5">
    <source>
        <dbReference type="ARBA" id="ARBA00022741"/>
    </source>
</evidence>
<dbReference type="EMBL" id="CP047169">
    <property type="protein sequence ID" value="QRF68891.1"/>
    <property type="molecule type" value="Genomic_DNA"/>
</dbReference>
<organism evidence="9 10">
    <name type="scientific">Ponticoccus alexandrii</name>
    <dbReference type="NCBI Taxonomy" id="1943633"/>
    <lineage>
        <taxon>Bacteria</taxon>
        <taxon>Pseudomonadati</taxon>
        <taxon>Pseudomonadota</taxon>
        <taxon>Alphaproteobacteria</taxon>
        <taxon>Rhodobacterales</taxon>
        <taxon>Roseobacteraceae</taxon>
        <taxon>Ponticoccus</taxon>
    </lineage>
</organism>
<dbReference type="InterPro" id="IPR050166">
    <property type="entry name" value="ABC_transporter_ATP-bind"/>
</dbReference>
<dbReference type="RefSeq" id="WP_023847994.1">
    <property type="nucleotide sequence ID" value="NZ_CP047169.1"/>
</dbReference>
<reference evidence="9 10" key="1">
    <citation type="submission" date="2019-12" db="EMBL/GenBank/DDBJ databases">
        <title>Complete Genome Sequence of a Quorum-Sensing Bacterium,Rhodobacteraceae bacterium C31, Isolated from a marine microalgae symbiotic bacteria.</title>
        <authorList>
            <person name="Zhang Y."/>
        </authorList>
    </citation>
    <scope>NUCLEOTIDE SEQUENCE [LARGE SCALE GENOMIC DNA]</scope>
    <source>
        <strain evidence="9 10">C31</strain>
        <plasmid evidence="9 10">p-SCP3</plasmid>
    </source>
</reference>
<evidence type="ECO:0000256" key="2">
    <source>
        <dbReference type="ARBA" id="ARBA00005417"/>
    </source>
</evidence>
<evidence type="ECO:0000313" key="9">
    <source>
        <dbReference type="EMBL" id="QRF68891.1"/>
    </source>
</evidence>
<dbReference type="Gene3D" id="3.40.50.300">
    <property type="entry name" value="P-loop containing nucleotide triphosphate hydrolases"/>
    <property type="match status" value="2"/>
</dbReference>
<keyword evidence="9" id="KW-0614">Plasmid</keyword>
<dbReference type="PROSITE" id="PS00211">
    <property type="entry name" value="ABC_TRANSPORTER_1"/>
    <property type="match status" value="1"/>
</dbReference>
<evidence type="ECO:0000313" key="10">
    <source>
        <dbReference type="Proteomes" id="UP000596387"/>
    </source>
</evidence>
<keyword evidence="7" id="KW-0472">Membrane</keyword>
<feature type="domain" description="ABC transporter" evidence="8">
    <location>
        <begin position="291"/>
        <end position="524"/>
    </location>
</feature>
<sequence length="562" mass="61902">MTLLAFENVSKSFGTGTDRTEVLKEIDLEVRDGEFLVLLGFSGTGKTTLINLMAGLETPTSGRVTFKGKPVSGPGPERGVIFQNYSLMPWLTVTGNVRLAVDTVFPALSAREKAAKVAGYVGMVGLSHAAARRPAELSGGMRQRVNVARALAMNPEVLLLDEPLSALDALTRANLADEIEHIWMEDKKTCVLITNDVDEAIILGDRIVALNPDGTLGQEFKVDMPRPRNRGEMNHDPQFQKLRAAVTTYLMDVGIAAKVEDRRSLPDVTPIHGLPRAQKEATKGMIEERFLDFSQLHKVYPTPKGPLTVVEDFDLKMNKGEFVSLIGHSGCGKSTVLTMAAGLNDISRGAIKLDGRHVEGADPERAVVFQSPSLFPWLSAKENVAVGVDRVYPRASQVERQEVVEYYLERVGLADAMDRPAHSLSNGMKQRVGIARAFALSPKLLLLDEPFGMLDSLTRWELQEVLMEVWSRTKVTAICVTHDVDEAILLADRVVMMTNGPRATIGKIVNVDLPRPRTRKALLEHPDYYRYREQVLNFLEEYEHGATPKAAPAEDTGKKDAA</sequence>
<evidence type="ECO:0000256" key="1">
    <source>
        <dbReference type="ARBA" id="ARBA00004202"/>
    </source>
</evidence>
<dbReference type="SUPFAM" id="SSF52540">
    <property type="entry name" value="P-loop containing nucleoside triphosphate hydrolases"/>
    <property type="match status" value="2"/>
</dbReference>
<dbReference type="PANTHER" id="PTHR42788:SF7">
    <property type="entry name" value="NITRATE ABC TRANSPORTER ATP-BINDING PROTEIN"/>
    <property type="match status" value="1"/>
</dbReference>
<keyword evidence="10" id="KW-1185">Reference proteome</keyword>
<dbReference type="InterPro" id="IPR017871">
    <property type="entry name" value="ABC_transporter-like_CS"/>
</dbReference>
<feature type="domain" description="ABC transporter" evidence="8">
    <location>
        <begin position="4"/>
        <end position="237"/>
    </location>
</feature>
<keyword evidence="6 9" id="KW-0067">ATP-binding</keyword>
<geneLocation type="plasmid" evidence="9 10">
    <name>p-SCP3</name>
</geneLocation>
<accession>A0ABX7FFK8</accession>
<dbReference type="SMART" id="SM00382">
    <property type="entry name" value="AAA"/>
    <property type="match status" value="2"/>
</dbReference>
<evidence type="ECO:0000256" key="3">
    <source>
        <dbReference type="ARBA" id="ARBA00022448"/>
    </source>
</evidence>
<protein>
    <submittedName>
        <fullName evidence="9">ATP-binding cassette domain-containing protein</fullName>
    </submittedName>
</protein>
<keyword evidence="3" id="KW-0813">Transport</keyword>
<name>A0ABX7FFK8_9RHOB</name>
<comment type="subcellular location">
    <subcellularLocation>
        <location evidence="1">Cell membrane</location>
        <topology evidence="1">Peripheral membrane protein</topology>
    </subcellularLocation>
</comment>
<comment type="similarity">
    <text evidence="2">Belongs to the ABC transporter superfamily.</text>
</comment>
<evidence type="ECO:0000259" key="8">
    <source>
        <dbReference type="PROSITE" id="PS50893"/>
    </source>
</evidence>
<gene>
    <name evidence="9" type="ORF">GQA70_21205</name>
</gene>
<evidence type="ECO:0000256" key="4">
    <source>
        <dbReference type="ARBA" id="ARBA00022475"/>
    </source>
</evidence>
<dbReference type="PROSITE" id="PS50893">
    <property type="entry name" value="ABC_TRANSPORTER_2"/>
    <property type="match status" value="2"/>
</dbReference>
<dbReference type="CDD" id="cd03293">
    <property type="entry name" value="ABC_NrtD_SsuB_transporters"/>
    <property type="match status" value="2"/>
</dbReference>
<keyword evidence="4" id="KW-1003">Cell membrane</keyword>